<evidence type="ECO:0000313" key="2">
    <source>
        <dbReference type="Proteomes" id="UP000230399"/>
    </source>
</evidence>
<gene>
    <name evidence="1" type="ORF">COS55_03180</name>
</gene>
<dbReference type="Proteomes" id="UP000230399">
    <property type="component" value="Unassembled WGS sequence"/>
</dbReference>
<reference evidence="2" key="1">
    <citation type="submission" date="2017-09" db="EMBL/GenBank/DDBJ databases">
        <title>Depth-based differentiation of microbial function through sediment-hosted aquifers and enrichment of novel symbionts in the deep terrestrial subsurface.</title>
        <authorList>
            <person name="Probst A.J."/>
            <person name="Ladd B."/>
            <person name="Jarett J.K."/>
            <person name="Geller-Mcgrath D.E."/>
            <person name="Sieber C.M.K."/>
            <person name="Emerson J.B."/>
            <person name="Anantharaman K."/>
            <person name="Thomas B.C."/>
            <person name="Malmstrom R."/>
            <person name="Stieglmeier M."/>
            <person name="Klingl A."/>
            <person name="Woyke T."/>
            <person name="Ryan C.M."/>
            <person name="Banfield J.F."/>
        </authorList>
    </citation>
    <scope>NUCLEOTIDE SEQUENCE [LARGE SCALE GENOMIC DNA]</scope>
</reference>
<sequence>MDQIDPNTLNTQKHLQEEIIRYERFMQKILKQKVSKDLNNEVDLRDYSKFVLREGAREEKRELLNCLKIKMNLKDKKISVIE</sequence>
<organism evidence="1 2">
    <name type="scientific">Candidatus Shapirobacteria bacterium CG03_land_8_20_14_0_80_40_19</name>
    <dbReference type="NCBI Taxonomy" id="1974880"/>
    <lineage>
        <taxon>Bacteria</taxon>
        <taxon>Candidatus Shapironibacteriota</taxon>
    </lineage>
</organism>
<name>A0A2M7BC48_9BACT</name>
<dbReference type="EMBL" id="PEVD01000046">
    <property type="protein sequence ID" value="PIV00686.1"/>
    <property type="molecule type" value="Genomic_DNA"/>
</dbReference>
<dbReference type="AlphaFoldDB" id="A0A2M7BC48"/>
<proteinExistence type="predicted"/>
<accession>A0A2M7BC48</accession>
<comment type="caution">
    <text evidence="1">The sequence shown here is derived from an EMBL/GenBank/DDBJ whole genome shotgun (WGS) entry which is preliminary data.</text>
</comment>
<evidence type="ECO:0000313" key="1">
    <source>
        <dbReference type="EMBL" id="PIV00686.1"/>
    </source>
</evidence>
<protein>
    <submittedName>
        <fullName evidence="1">Uncharacterized protein</fullName>
    </submittedName>
</protein>